<dbReference type="Proteomes" id="UP000245020">
    <property type="component" value="Unassembled WGS sequence"/>
</dbReference>
<dbReference type="RefSeq" id="WP_109189871.1">
    <property type="nucleotide sequence ID" value="NZ_BMYA01000004.1"/>
</dbReference>
<evidence type="ECO:0008006" key="3">
    <source>
        <dbReference type="Google" id="ProtNLM"/>
    </source>
</evidence>
<dbReference type="Pfam" id="PF19807">
    <property type="entry name" value="DUF6290"/>
    <property type="match status" value="1"/>
</dbReference>
<reference evidence="2" key="1">
    <citation type="submission" date="2018-05" db="EMBL/GenBank/DDBJ databases">
        <title>Ignatzschineria dubaiensis sp. nov., isolated from necrotic foot tissues of dromedaries (Camelus dromedarius) and associated maggots in Dubai, United Arab Emirates.</title>
        <authorList>
            <person name="Tsang C.C."/>
            <person name="Tang J.Y.M."/>
            <person name="Fong J.Y.H."/>
            <person name="Kinne J."/>
            <person name="Lee H.H."/>
            <person name="Joseph M."/>
            <person name="Jose S."/>
            <person name="Schuster R.K."/>
            <person name="Tang Y."/>
            <person name="Sivakumar S."/>
            <person name="Chen J.H.K."/>
            <person name="Teng J.L.L."/>
            <person name="Lau S.K.P."/>
            <person name="Wernery U."/>
            <person name="Woo P.C.Y."/>
        </authorList>
    </citation>
    <scope>NUCLEOTIDE SEQUENCE [LARGE SCALE GENOMIC DNA]</scope>
    <source>
        <strain evidence="2">KCTC 22644</strain>
    </source>
</reference>
<gene>
    <name evidence="1" type="ORF">DC083_08935</name>
</gene>
<dbReference type="EMBL" id="QEWQ01000006">
    <property type="protein sequence ID" value="PWD80429.1"/>
    <property type="molecule type" value="Genomic_DNA"/>
</dbReference>
<evidence type="ECO:0000313" key="2">
    <source>
        <dbReference type="Proteomes" id="UP000245020"/>
    </source>
</evidence>
<protein>
    <recommendedName>
        <fullName evidence="3">CopG family transcriptional regulator</fullName>
    </recommendedName>
</protein>
<accession>A0A2U2ACY9</accession>
<keyword evidence="2" id="KW-1185">Reference proteome</keyword>
<dbReference type="InterPro" id="IPR046257">
    <property type="entry name" value="DUF6290"/>
</dbReference>
<dbReference type="OrthoDB" id="3267617at2"/>
<dbReference type="AlphaFoldDB" id="A0A2U2ACY9"/>
<sequence>MTVVSVRLNKEEERIFKEYAAFHGQSLSSLFKSSVIEKMEDELDLKLLKEAMAYNEKHPETYTHDEVKKILKI</sequence>
<dbReference type="NCBIfam" id="NF046040">
    <property type="entry name" value="RelB_antitoxin"/>
    <property type="match status" value="1"/>
</dbReference>
<organism evidence="1 2">
    <name type="scientific">Ignatzschineria ureiclastica</name>
    <dbReference type="NCBI Taxonomy" id="472582"/>
    <lineage>
        <taxon>Bacteria</taxon>
        <taxon>Pseudomonadati</taxon>
        <taxon>Pseudomonadota</taxon>
        <taxon>Gammaproteobacteria</taxon>
        <taxon>Cardiobacteriales</taxon>
        <taxon>Ignatzschineriaceae</taxon>
        <taxon>Ignatzschineria</taxon>
    </lineage>
</organism>
<name>A0A2U2ACY9_9GAMM</name>
<comment type="caution">
    <text evidence="1">The sequence shown here is derived from an EMBL/GenBank/DDBJ whole genome shotgun (WGS) entry which is preliminary data.</text>
</comment>
<evidence type="ECO:0000313" key="1">
    <source>
        <dbReference type="EMBL" id="PWD80429.1"/>
    </source>
</evidence>
<proteinExistence type="predicted"/>